<reference evidence="2" key="1">
    <citation type="journal article" date="2020" name="Cell">
        <title>Large-Scale Comparative Analyses of Tick Genomes Elucidate Their Genetic Diversity and Vector Capacities.</title>
        <authorList>
            <consortium name="Tick Genome and Microbiome Consortium (TIGMIC)"/>
            <person name="Jia N."/>
            <person name="Wang J."/>
            <person name="Shi W."/>
            <person name="Du L."/>
            <person name="Sun Y."/>
            <person name="Zhan W."/>
            <person name="Jiang J.F."/>
            <person name="Wang Q."/>
            <person name="Zhang B."/>
            <person name="Ji P."/>
            <person name="Bell-Sakyi L."/>
            <person name="Cui X.M."/>
            <person name="Yuan T.T."/>
            <person name="Jiang B.G."/>
            <person name="Yang W.F."/>
            <person name="Lam T.T."/>
            <person name="Chang Q.C."/>
            <person name="Ding S.J."/>
            <person name="Wang X.J."/>
            <person name="Zhu J.G."/>
            <person name="Ruan X.D."/>
            <person name="Zhao L."/>
            <person name="Wei J.T."/>
            <person name="Ye R.Z."/>
            <person name="Que T.C."/>
            <person name="Du C.H."/>
            <person name="Zhou Y.H."/>
            <person name="Cheng J.X."/>
            <person name="Dai P.F."/>
            <person name="Guo W.B."/>
            <person name="Han X.H."/>
            <person name="Huang E.J."/>
            <person name="Li L.F."/>
            <person name="Wei W."/>
            <person name="Gao Y.C."/>
            <person name="Liu J.Z."/>
            <person name="Shao H.Z."/>
            <person name="Wang X."/>
            <person name="Wang C.C."/>
            <person name="Yang T.C."/>
            <person name="Huo Q.B."/>
            <person name="Li W."/>
            <person name="Chen H.Y."/>
            <person name="Chen S.E."/>
            <person name="Zhou L.G."/>
            <person name="Ni X.B."/>
            <person name="Tian J.H."/>
            <person name="Sheng Y."/>
            <person name="Liu T."/>
            <person name="Pan Y.S."/>
            <person name="Xia L.Y."/>
            <person name="Li J."/>
            <person name="Zhao F."/>
            <person name="Cao W.C."/>
        </authorList>
    </citation>
    <scope>NUCLEOTIDE SEQUENCE</scope>
    <source>
        <strain evidence="2">Rmic-2018</strain>
    </source>
</reference>
<protein>
    <submittedName>
        <fullName evidence="2">Uncharacterized protein</fullName>
    </submittedName>
</protein>
<name>A0A9J6D5H9_RHIMP</name>
<dbReference type="Proteomes" id="UP000821866">
    <property type="component" value="Chromosome 9"/>
</dbReference>
<comment type="caution">
    <text evidence="2">The sequence shown here is derived from an EMBL/GenBank/DDBJ whole genome shotgun (WGS) entry which is preliminary data.</text>
</comment>
<sequence>MLDATCDCETCTEVATPVHRRTPRGSWPLSPAVVLLVGATDAIRGTRTEDVVQVIRDSMALYAERLVICSVPEVTTREKVTLARAITLNAQLKKMCSILRATFLDNSKQLEEGWLVRDSALYVADIATQVATRLATIANNFLGNRKGPRRRDKRGPKRKKENDTGTTGHGRPGGLTPTALDVCGQGSEGHPAQPQAQHPVLLRHPQPGTTKHPQEPTDPQKTEHWASVPCGATIPGDAIKRRDTTSCPAPAVPALAGQHTASIPNPTDGSTTYWTRPGSHDSRHGPALHEATTSPMTCPPCRAGHGQESFHSGEYGRHCGPEDIRKCRSKCHRCRAKWQCFRLGFLNMHGARREQKWGELYNVLRDEEFSLYAMGETNLRDLEEPPIQPD</sequence>
<keyword evidence="3" id="KW-1185">Reference proteome</keyword>
<feature type="compositionally biased region" description="Basic and acidic residues" evidence="1">
    <location>
        <begin position="212"/>
        <end position="224"/>
    </location>
</feature>
<proteinExistence type="predicted"/>
<accession>A0A9J6D5H9</accession>
<feature type="region of interest" description="Disordered" evidence="1">
    <location>
        <begin position="142"/>
        <end position="228"/>
    </location>
</feature>
<gene>
    <name evidence="2" type="ORF">HPB51_010277</name>
</gene>
<evidence type="ECO:0000313" key="3">
    <source>
        <dbReference type="Proteomes" id="UP000821866"/>
    </source>
</evidence>
<feature type="compositionally biased region" description="Basic residues" evidence="1">
    <location>
        <begin position="146"/>
        <end position="159"/>
    </location>
</feature>
<reference evidence="2" key="2">
    <citation type="submission" date="2021-09" db="EMBL/GenBank/DDBJ databases">
        <authorList>
            <person name="Jia N."/>
            <person name="Wang J."/>
            <person name="Shi W."/>
            <person name="Du L."/>
            <person name="Sun Y."/>
            <person name="Zhan W."/>
            <person name="Jiang J."/>
            <person name="Wang Q."/>
            <person name="Zhang B."/>
            <person name="Ji P."/>
            <person name="Sakyi L.B."/>
            <person name="Cui X."/>
            <person name="Yuan T."/>
            <person name="Jiang B."/>
            <person name="Yang W."/>
            <person name="Lam T.T.-Y."/>
            <person name="Chang Q."/>
            <person name="Ding S."/>
            <person name="Wang X."/>
            <person name="Zhu J."/>
            <person name="Ruan X."/>
            <person name="Zhao L."/>
            <person name="Wei J."/>
            <person name="Que T."/>
            <person name="Du C."/>
            <person name="Cheng J."/>
            <person name="Dai P."/>
            <person name="Han X."/>
            <person name="Huang E."/>
            <person name="Gao Y."/>
            <person name="Liu J."/>
            <person name="Shao H."/>
            <person name="Ye R."/>
            <person name="Li L."/>
            <person name="Wei W."/>
            <person name="Wang X."/>
            <person name="Wang C."/>
            <person name="Huo Q."/>
            <person name="Li W."/>
            <person name="Guo W."/>
            <person name="Chen H."/>
            <person name="Chen S."/>
            <person name="Zhou L."/>
            <person name="Zhou L."/>
            <person name="Ni X."/>
            <person name="Tian J."/>
            <person name="Zhou Y."/>
            <person name="Sheng Y."/>
            <person name="Liu T."/>
            <person name="Pan Y."/>
            <person name="Xia L."/>
            <person name="Li J."/>
            <person name="Zhao F."/>
            <person name="Cao W."/>
        </authorList>
    </citation>
    <scope>NUCLEOTIDE SEQUENCE</scope>
    <source>
        <strain evidence="2">Rmic-2018</strain>
        <tissue evidence="2">Larvae</tissue>
    </source>
</reference>
<organism evidence="2 3">
    <name type="scientific">Rhipicephalus microplus</name>
    <name type="common">Cattle tick</name>
    <name type="synonym">Boophilus microplus</name>
    <dbReference type="NCBI Taxonomy" id="6941"/>
    <lineage>
        <taxon>Eukaryota</taxon>
        <taxon>Metazoa</taxon>
        <taxon>Ecdysozoa</taxon>
        <taxon>Arthropoda</taxon>
        <taxon>Chelicerata</taxon>
        <taxon>Arachnida</taxon>
        <taxon>Acari</taxon>
        <taxon>Parasitiformes</taxon>
        <taxon>Ixodida</taxon>
        <taxon>Ixodoidea</taxon>
        <taxon>Ixodidae</taxon>
        <taxon>Rhipicephalinae</taxon>
        <taxon>Rhipicephalus</taxon>
        <taxon>Boophilus</taxon>
    </lineage>
</organism>
<evidence type="ECO:0000256" key="1">
    <source>
        <dbReference type="SAM" id="MobiDB-lite"/>
    </source>
</evidence>
<dbReference type="AlphaFoldDB" id="A0A9J6D5H9"/>
<evidence type="ECO:0000313" key="2">
    <source>
        <dbReference type="EMBL" id="KAH8009087.1"/>
    </source>
</evidence>
<dbReference type="EMBL" id="JABSTU010000011">
    <property type="protein sequence ID" value="KAH8009087.1"/>
    <property type="molecule type" value="Genomic_DNA"/>
</dbReference>